<accession>A0A432ME42</accession>
<dbReference type="PANTHER" id="PTHR30298">
    <property type="entry name" value="H REPEAT-ASSOCIATED PREDICTED TRANSPOSASE"/>
    <property type="match status" value="1"/>
</dbReference>
<evidence type="ECO:0000259" key="1">
    <source>
        <dbReference type="Pfam" id="PF01609"/>
    </source>
</evidence>
<protein>
    <submittedName>
        <fullName evidence="2">ISAs1 family transposase</fullName>
    </submittedName>
</protein>
<keyword evidence="3" id="KW-1185">Reference proteome</keyword>
<evidence type="ECO:0000313" key="3">
    <source>
        <dbReference type="Proteomes" id="UP000280296"/>
    </source>
</evidence>
<feature type="domain" description="Transposase IS4-like" evidence="1">
    <location>
        <begin position="21"/>
        <end position="117"/>
    </location>
</feature>
<reference evidence="2 3" key="1">
    <citation type="submission" date="2018-12" db="EMBL/GenBank/DDBJ databases">
        <authorList>
            <person name="Toschakov S.V."/>
        </authorList>
    </citation>
    <scope>NUCLEOTIDE SEQUENCE [LARGE SCALE GENOMIC DNA]</scope>
    <source>
        <strain evidence="2 3">GM2012</strain>
    </source>
</reference>
<dbReference type="InterPro" id="IPR047647">
    <property type="entry name" value="ISAs1_transpos"/>
</dbReference>
<dbReference type="NCBIfam" id="NF033564">
    <property type="entry name" value="transpos_ISAs1"/>
    <property type="match status" value="1"/>
</dbReference>
<dbReference type="GO" id="GO:0006313">
    <property type="term" value="P:DNA transposition"/>
    <property type="evidence" value="ECO:0007669"/>
    <property type="project" value="InterPro"/>
</dbReference>
<gene>
    <name evidence="2" type="ORF">TsocGM_22195</name>
</gene>
<comment type="caution">
    <text evidence="2">The sequence shown here is derived from an EMBL/GenBank/DDBJ whole genome shotgun (WGS) entry which is preliminary data.</text>
</comment>
<sequence>MDVAAFEAAVAGWIRSRLDPGDARHLALDGKSLRGSREAGTPAAHLVAAYAPEVEAVLGQLRVDAKTNEHKAALELLGILPLCGRVVTADAMFTHRDVCTAVLDGGGDSILPAKENQPNLLRDIQAAFAEPPAGLSPSPGPAA</sequence>
<dbReference type="AlphaFoldDB" id="A0A432ME42"/>
<dbReference type="PANTHER" id="PTHR30298:SF0">
    <property type="entry name" value="PROTEIN YBFL-RELATED"/>
    <property type="match status" value="1"/>
</dbReference>
<dbReference type="EMBL" id="RYZH01000060">
    <property type="protein sequence ID" value="RUL83423.1"/>
    <property type="molecule type" value="Genomic_DNA"/>
</dbReference>
<dbReference type="Proteomes" id="UP000280296">
    <property type="component" value="Unassembled WGS sequence"/>
</dbReference>
<proteinExistence type="predicted"/>
<dbReference type="InterPro" id="IPR051698">
    <property type="entry name" value="Transposase_11-like"/>
</dbReference>
<name>A0A432ME42_9BACT</name>
<dbReference type="GO" id="GO:0003677">
    <property type="term" value="F:DNA binding"/>
    <property type="evidence" value="ECO:0007669"/>
    <property type="project" value="InterPro"/>
</dbReference>
<dbReference type="OrthoDB" id="288194at2"/>
<dbReference type="Pfam" id="PF01609">
    <property type="entry name" value="DDE_Tnp_1"/>
    <property type="match status" value="1"/>
</dbReference>
<reference evidence="2 3" key="2">
    <citation type="submission" date="2019-01" db="EMBL/GenBank/DDBJ databases">
        <title>Tautonia sociabilis, a novel thermotolerant planctomycete of Isosphaeraceae family, isolated from a 4000 m deep subterranean habitat.</title>
        <authorList>
            <person name="Kovaleva O.L."/>
            <person name="Elcheninov A.G."/>
            <person name="Van Heerden E."/>
            <person name="Toshchakov S.V."/>
            <person name="Novikov A."/>
            <person name="Bonch-Osmolovskaya E.A."/>
            <person name="Kublanov I.V."/>
        </authorList>
    </citation>
    <scope>NUCLEOTIDE SEQUENCE [LARGE SCALE GENOMIC DNA]</scope>
    <source>
        <strain evidence="2 3">GM2012</strain>
    </source>
</reference>
<dbReference type="GO" id="GO:0004803">
    <property type="term" value="F:transposase activity"/>
    <property type="evidence" value="ECO:0007669"/>
    <property type="project" value="InterPro"/>
</dbReference>
<dbReference type="InterPro" id="IPR002559">
    <property type="entry name" value="Transposase_11"/>
</dbReference>
<evidence type="ECO:0000313" key="2">
    <source>
        <dbReference type="EMBL" id="RUL83423.1"/>
    </source>
</evidence>
<organism evidence="2 3">
    <name type="scientific">Tautonia sociabilis</name>
    <dbReference type="NCBI Taxonomy" id="2080755"/>
    <lineage>
        <taxon>Bacteria</taxon>
        <taxon>Pseudomonadati</taxon>
        <taxon>Planctomycetota</taxon>
        <taxon>Planctomycetia</taxon>
        <taxon>Isosphaerales</taxon>
        <taxon>Isosphaeraceae</taxon>
        <taxon>Tautonia</taxon>
    </lineage>
</organism>